<name>A0A9Q8ILR8_9LACO</name>
<dbReference type="Gene3D" id="3.40.1190.10">
    <property type="entry name" value="Mur-like, catalytic domain"/>
    <property type="match status" value="1"/>
</dbReference>
<keyword evidence="13" id="KW-0460">Magnesium</keyword>
<keyword evidence="10" id="KW-0479">Metal-binding</keyword>
<evidence type="ECO:0000256" key="14">
    <source>
        <dbReference type="ARBA" id="ARBA00022909"/>
    </source>
</evidence>
<dbReference type="EMBL" id="QUBG01000005">
    <property type="protein sequence ID" value="TPR43483.1"/>
    <property type="molecule type" value="Genomic_DNA"/>
</dbReference>
<dbReference type="InterPro" id="IPR013221">
    <property type="entry name" value="Mur_ligase_cen"/>
</dbReference>
<evidence type="ECO:0000256" key="13">
    <source>
        <dbReference type="ARBA" id="ARBA00022842"/>
    </source>
</evidence>
<protein>
    <recommendedName>
        <fullName evidence="8">Dihydrofolate synthase/folylpolyglutamate synthase</fullName>
        <ecNumber evidence="6">6.3.2.12</ecNumber>
        <ecNumber evidence="7">6.3.2.17</ecNumber>
    </recommendedName>
    <alternativeName>
        <fullName evidence="15">Tetrahydrofolylpolyglutamate synthase</fullName>
    </alternativeName>
</protein>
<evidence type="ECO:0000256" key="1">
    <source>
        <dbReference type="ARBA" id="ARBA00001946"/>
    </source>
</evidence>
<evidence type="ECO:0000256" key="11">
    <source>
        <dbReference type="ARBA" id="ARBA00022741"/>
    </source>
</evidence>
<comment type="cofactor">
    <cofactor evidence="1">
        <name>Mg(2+)</name>
        <dbReference type="ChEBI" id="CHEBI:18420"/>
    </cofactor>
</comment>
<evidence type="ECO:0000256" key="4">
    <source>
        <dbReference type="ARBA" id="ARBA00008276"/>
    </source>
</evidence>
<feature type="domain" description="Mur ligase central" evidence="20">
    <location>
        <begin position="44"/>
        <end position="269"/>
    </location>
</feature>
<evidence type="ECO:0000256" key="15">
    <source>
        <dbReference type="ARBA" id="ARBA00030592"/>
    </source>
</evidence>
<dbReference type="Gene3D" id="3.90.190.20">
    <property type="entry name" value="Mur ligase, C-terminal domain"/>
    <property type="match status" value="1"/>
</dbReference>
<dbReference type="InterPro" id="IPR036615">
    <property type="entry name" value="Mur_ligase_C_dom_sf"/>
</dbReference>
<dbReference type="GO" id="GO:0046656">
    <property type="term" value="P:folic acid biosynthetic process"/>
    <property type="evidence" value="ECO:0007669"/>
    <property type="project" value="UniProtKB-KW"/>
</dbReference>
<evidence type="ECO:0000256" key="10">
    <source>
        <dbReference type="ARBA" id="ARBA00022723"/>
    </source>
</evidence>
<sequence length="433" mass="48853">MNYEEALNFIHGRQKFKKHPNLNTIKLLLKKLNNPQDKINGIHIAGTNGKGSTLAFLRNIFQAEGLKVGSFTSPFLIRFNERISVNGVAISDQEIIELVLKIKPIVDDMDKNLKDLGPTEFEIVTAMMFLYFANNPVDIVLVEVGLGGLLDSTNVFTPKVSVITTIGYDHMKILGNTIVEIANQKAGIIKDKVDCVVGKLPNDAFNVINQVCQEHKSKLFVPKKDYFISNCKEASWKEDFSFSNDLVSLNNLTIKMLGQYQIDNAACAIETYIRYKSINNQSIEYKILKKGLMETFWAGRFEKLNENPTVVIDGAHNEPAILELSKLLKNHFSNNEIYIVLAILSDKQYLKMINTLASISNVHLILTEFSGPENRKAADMNDILKAVNAKHPVRFVPKWKLAIMKSVNEMSSNDLLLITGSLYFISDVRKLFY</sequence>
<keyword evidence="9 18" id="KW-0436">Ligase</keyword>
<organism evidence="21 22">
    <name type="scientific">Apilactobacillus micheneri</name>
    <dbReference type="NCBI Taxonomy" id="1899430"/>
    <lineage>
        <taxon>Bacteria</taxon>
        <taxon>Bacillati</taxon>
        <taxon>Bacillota</taxon>
        <taxon>Bacilli</taxon>
        <taxon>Lactobacillales</taxon>
        <taxon>Lactobacillaceae</taxon>
        <taxon>Apilactobacillus</taxon>
    </lineage>
</organism>
<comment type="catalytic activity">
    <reaction evidence="16">
        <text>(6S)-5,6,7,8-tetrahydrofolyl-(gamma-L-Glu)(n) + L-glutamate + ATP = (6S)-5,6,7,8-tetrahydrofolyl-(gamma-L-Glu)(n+1) + ADP + phosphate + H(+)</text>
        <dbReference type="Rhea" id="RHEA:10580"/>
        <dbReference type="Rhea" id="RHEA-COMP:14738"/>
        <dbReference type="Rhea" id="RHEA-COMP:14740"/>
        <dbReference type="ChEBI" id="CHEBI:15378"/>
        <dbReference type="ChEBI" id="CHEBI:29985"/>
        <dbReference type="ChEBI" id="CHEBI:30616"/>
        <dbReference type="ChEBI" id="CHEBI:43474"/>
        <dbReference type="ChEBI" id="CHEBI:141005"/>
        <dbReference type="ChEBI" id="CHEBI:456216"/>
        <dbReference type="EC" id="6.3.2.17"/>
    </reaction>
</comment>
<accession>A0A9Q8ILR8</accession>
<comment type="catalytic activity">
    <reaction evidence="17">
        <text>7,8-dihydropteroate + L-glutamate + ATP = 7,8-dihydrofolate + ADP + phosphate + H(+)</text>
        <dbReference type="Rhea" id="RHEA:23584"/>
        <dbReference type="ChEBI" id="CHEBI:15378"/>
        <dbReference type="ChEBI" id="CHEBI:17839"/>
        <dbReference type="ChEBI" id="CHEBI:29985"/>
        <dbReference type="ChEBI" id="CHEBI:30616"/>
        <dbReference type="ChEBI" id="CHEBI:43474"/>
        <dbReference type="ChEBI" id="CHEBI:57451"/>
        <dbReference type="ChEBI" id="CHEBI:456216"/>
        <dbReference type="EC" id="6.3.2.12"/>
    </reaction>
</comment>
<comment type="similarity">
    <text evidence="4 18">Belongs to the folylpolyglutamate synthase family.</text>
</comment>
<evidence type="ECO:0000256" key="9">
    <source>
        <dbReference type="ARBA" id="ARBA00022598"/>
    </source>
</evidence>
<keyword evidence="11 18" id="KW-0547">Nucleotide-binding</keyword>
<dbReference type="PANTHER" id="PTHR11136">
    <property type="entry name" value="FOLYLPOLYGLUTAMATE SYNTHASE-RELATED"/>
    <property type="match status" value="1"/>
</dbReference>
<dbReference type="SUPFAM" id="SSF53623">
    <property type="entry name" value="MurD-like peptide ligases, catalytic domain"/>
    <property type="match status" value="1"/>
</dbReference>
<evidence type="ECO:0000256" key="17">
    <source>
        <dbReference type="ARBA" id="ARBA00049161"/>
    </source>
</evidence>
<evidence type="ECO:0000256" key="12">
    <source>
        <dbReference type="ARBA" id="ARBA00022840"/>
    </source>
</evidence>
<evidence type="ECO:0000256" key="5">
    <source>
        <dbReference type="ARBA" id="ARBA00011245"/>
    </source>
</evidence>
<evidence type="ECO:0000256" key="2">
    <source>
        <dbReference type="ARBA" id="ARBA00004799"/>
    </source>
</evidence>
<dbReference type="FunFam" id="3.40.1190.10:FF:000004">
    <property type="entry name" value="Dihydrofolate synthase/folylpolyglutamate synthase"/>
    <property type="match status" value="1"/>
</dbReference>
<gene>
    <name evidence="21" type="ORF">DY130_05570</name>
</gene>
<dbReference type="GO" id="GO:0005524">
    <property type="term" value="F:ATP binding"/>
    <property type="evidence" value="ECO:0007669"/>
    <property type="project" value="UniProtKB-KW"/>
</dbReference>
<dbReference type="PANTHER" id="PTHR11136:SF0">
    <property type="entry name" value="DIHYDROFOLATE SYNTHETASE-RELATED"/>
    <property type="match status" value="1"/>
</dbReference>
<dbReference type="GO" id="GO:0004326">
    <property type="term" value="F:tetrahydrofolylpolyglutamate synthase activity"/>
    <property type="evidence" value="ECO:0007669"/>
    <property type="project" value="UniProtKB-EC"/>
</dbReference>
<evidence type="ECO:0000259" key="20">
    <source>
        <dbReference type="Pfam" id="PF08245"/>
    </source>
</evidence>
<evidence type="ECO:0000313" key="21">
    <source>
        <dbReference type="EMBL" id="TPR43483.1"/>
    </source>
</evidence>
<dbReference type="RefSeq" id="WP_140924327.1">
    <property type="nucleotide sequence ID" value="NZ_QUBF01000005.1"/>
</dbReference>
<dbReference type="EC" id="6.3.2.12" evidence="6"/>
<evidence type="ECO:0000256" key="3">
    <source>
        <dbReference type="ARBA" id="ARBA00005150"/>
    </source>
</evidence>
<dbReference type="GO" id="GO:0046872">
    <property type="term" value="F:metal ion binding"/>
    <property type="evidence" value="ECO:0007669"/>
    <property type="project" value="UniProtKB-KW"/>
</dbReference>
<evidence type="ECO:0000256" key="6">
    <source>
        <dbReference type="ARBA" id="ARBA00013023"/>
    </source>
</evidence>
<evidence type="ECO:0000256" key="16">
    <source>
        <dbReference type="ARBA" id="ARBA00047493"/>
    </source>
</evidence>
<feature type="domain" description="Mur ligase C-terminal" evidence="19">
    <location>
        <begin position="299"/>
        <end position="421"/>
    </location>
</feature>
<dbReference type="Pfam" id="PF02875">
    <property type="entry name" value="Mur_ligase_C"/>
    <property type="match status" value="1"/>
</dbReference>
<keyword evidence="14" id="KW-0289">Folate biosynthesis</keyword>
<comment type="subunit">
    <text evidence="5">Monomer.</text>
</comment>
<comment type="caution">
    <text evidence="21">The sequence shown here is derived from an EMBL/GenBank/DDBJ whole genome shotgun (WGS) entry which is preliminary data.</text>
</comment>
<reference evidence="21" key="1">
    <citation type="submission" date="2018-08" db="EMBL/GenBank/DDBJ databases">
        <title>Comparative genomics of wild bee and flower associated Lactobacillus reveals potential adaptation to the bee host.</title>
        <authorList>
            <person name="Vuong H.Q."/>
            <person name="Mcfrederick Q.S."/>
        </authorList>
    </citation>
    <scope>NUCLEOTIDE SEQUENCE</scope>
    <source>
        <strain evidence="21">HV_63</strain>
    </source>
</reference>
<dbReference type="GeneID" id="58108599"/>
<dbReference type="GO" id="GO:0005737">
    <property type="term" value="C:cytoplasm"/>
    <property type="evidence" value="ECO:0007669"/>
    <property type="project" value="TreeGrafter"/>
</dbReference>
<comment type="pathway">
    <text evidence="3">Cofactor biosynthesis; tetrahydrofolylpolyglutamate biosynthesis.</text>
</comment>
<evidence type="ECO:0000313" key="22">
    <source>
        <dbReference type="Proteomes" id="UP000784700"/>
    </source>
</evidence>
<comment type="pathway">
    <text evidence="2">Cofactor biosynthesis; tetrahydrofolate biosynthesis; 7,8-dihydrofolate from 2-amino-4-hydroxy-6-hydroxymethyl-7,8-dihydropteridine diphosphate and 4-aminobenzoate: step 2/2.</text>
</comment>
<dbReference type="Pfam" id="PF08245">
    <property type="entry name" value="Mur_ligase_M"/>
    <property type="match status" value="1"/>
</dbReference>
<dbReference type="SUPFAM" id="SSF53244">
    <property type="entry name" value="MurD-like peptide ligases, peptide-binding domain"/>
    <property type="match status" value="1"/>
</dbReference>
<evidence type="ECO:0000256" key="8">
    <source>
        <dbReference type="ARBA" id="ARBA00019357"/>
    </source>
</evidence>
<proteinExistence type="inferred from homology"/>
<dbReference type="Proteomes" id="UP000784700">
    <property type="component" value="Unassembled WGS sequence"/>
</dbReference>
<evidence type="ECO:0000259" key="19">
    <source>
        <dbReference type="Pfam" id="PF02875"/>
    </source>
</evidence>
<dbReference type="InterPro" id="IPR036565">
    <property type="entry name" value="Mur-like_cat_sf"/>
</dbReference>
<evidence type="ECO:0000256" key="18">
    <source>
        <dbReference type="PIRNR" id="PIRNR001563"/>
    </source>
</evidence>
<dbReference type="NCBIfam" id="TIGR01499">
    <property type="entry name" value="folC"/>
    <property type="match status" value="1"/>
</dbReference>
<dbReference type="PIRSF" id="PIRSF001563">
    <property type="entry name" value="Folylpolyglu_synth"/>
    <property type="match status" value="1"/>
</dbReference>
<keyword evidence="12 18" id="KW-0067">ATP-binding</keyword>
<dbReference type="EC" id="6.3.2.17" evidence="7"/>
<dbReference type="InterPro" id="IPR001645">
    <property type="entry name" value="Folylpolyglutamate_synth"/>
</dbReference>
<dbReference type="GO" id="GO:0008841">
    <property type="term" value="F:dihydrofolate synthase activity"/>
    <property type="evidence" value="ECO:0007669"/>
    <property type="project" value="UniProtKB-EC"/>
</dbReference>
<dbReference type="AlphaFoldDB" id="A0A9Q8ILR8"/>
<evidence type="ECO:0000256" key="7">
    <source>
        <dbReference type="ARBA" id="ARBA00013025"/>
    </source>
</evidence>
<dbReference type="InterPro" id="IPR004101">
    <property type="entry name" value="Mur_ligase_C"/>
</dbReference>